<dbReference type="Proteomes" id="UP000803844">
    <property type="component" value="Unassembled WGS sequence"/>
</dbReference>
<dbReference type="EMBL" id="MU032345">
    <property type="protein sequence ID" value="KAF3768644.1"/>
    <property type="molecule type" value="Genomic_DNA"/>
</dbReference>
<evidence type="ECO:0000313" key="9">
    <source>
        <dbReference type="Proteomes" id="UP000803844"/>
    </source>
</evidence>
<dbReference type="PANTHER" id="PTHR33048">
    <property type="entry name" value="PTH11-LIKE INTEGRAL MEMBRANE PROTEIN (AFU_ORTHOLOGUE AFUA_5G11245)"/>
    <property type="match status" value="1"/>
</dbReference>
<comment type="caution">
    <text evidence="8">The sequence shown here is derived from an EMBL/GenBank/DDBJ whole genome shotgun (WGS) entry which is preliminary data.</text>
</comment>
<evidence type="ECO:0000256" key="6">
    <source>
        <dbReference type="SAM" id="Phobius"/>
    </source>
</evidence>
<dbReference type="GeneID" id="63841391"/>
<comment type="similarity">
    <text evidence="5">Belongs to the SAT4 family.</text>
</comment>
<sequence>MPEVGLVAAPVGETSDFSSISDLQVTILIVFLLTSSIATLTLILRLYTGAFLVRTLKFDAFFLFSAWAVYLSSFITMVRVMPCGFGKHAWNITESGYQCYKSVLLFLGVSYFFPPALVKLSVVILYLRIDPSRFFRIVLYFIALSCTAYTIAFTVILSGPCNPLEQNSSVCLNNVALAQAMLNITMDSALLVMPMVTIHRLKMERRQKMAVILILAIGSGTVIASCIRIAYIRTMVNNPDVLWTQGSAAIWSAVEINIGILCNCLAMLRPFVRRHLPSLQSFIGIGSRSCWKGKKRARYLHRERRGRDGNGSYELHSFGRDIELGDNVGQASVHIEGGDKVNGGRAAQEEAERLGGILVTKTVSVSRSRDSDRSTQDILVGARLDGLPAPSSRAKTRYVI</sequence>
<dbReference type="Pfam" id="PF20684">
    <property type="entry name" value="Fung_rhodopsin"/>
    <property type="match status" value="1"/>
</dbReference>
<feature type="transmembrane region" description="Helical" evidence="6">
    <location>
        <begin position="177"/>
        <end position="198"/>
    </location>
</feature>
<feature type="transmembrane region" description="Helical" evidence="6">
    <location>
        <begin position="250"/>
        <end position="268"/>
    </location>
</feature>
<dbReference type="InterPro" id="IPR049326">
    <property type="entry name" value="Rhodopsin_dom_fungi"/>
</dbReference>
<proteinExistence type="inferred from homology"/>
<dbReference type="InterPro" id="IPR052337">
    <property type="entry name" value="SAT4-like"/>
</dbReference>
<evidence type="ECO:0000313" key="8">
    <source>
        <dbReference type="EMBL" id="KAF3768644.1"/>
    </source>
</evidence>
<evidence type="ECO:0000256" key="3">
    <source>
        <dbReference type="ARBA" id="ARBA00022989"/>
    </source>
</evidence>
<evidence type="ECO:0000259" key="7">
    <source>
        <dbReference type="Pfam" id="PF20684"/>
    </source>
</evidence>
<evidence type="ECO:0000256" key="1">
    <source>
        <dbReference type="ARBA" id="ARBA00004141"/>
    </source>
</evidence>
<organism evidence="8 9">
    <name type="scientific">Cryphonectria parasitica (strain ATCC 38755 / EP155)</name>
    <dbReference type="NCBI Taxonomy" id="660469"/>
    <lineage>
        <taxon>Eukaryota</taxon>
        <taxon>Fungi</taxon>
        <taxon>Dikarya</taxon>
        <taxon>Ascomycota</taxon>
        <taxon>Pezizomycotina</taxon>
        <taxon>Sordariomycetes</taxon>
        <taxon>Sordariomycetidae</taxon>
        <taxon>Diaporthales</taxon>
        <taxon>Cryphonectriaceae</taxon>
        <taxon>Cryphonectria-Endothia species complex</taxon>
        <taxon>Cryphonectria</taxon>
    </lineage>
</organism>
<dbReference type="AlphaFoldDB" id="A0A9P4Y918"/>
<accession>A0A9P4Y918</accession>
<dbReference type="OrthoDB" id="5401779at2759"/>
<evidence type="ECO:0000256" key="2">
    <source>
        <dbReference type="ARBA" id="ARBA00022692"/>
    </source>
</evidence>
<feature type="transmembrane region" description="Helical" evidence="6">
    <location>
        <begin position="102"/>
        <end position="127"/>
    </location>
</feature>
<feature type="domain" description="Rhodopsin" evidence="7">
    <location>
        <begin position="44"/>
        <end position="274"/>
    </location>
</feature>
<feature type="transmembrane region" description="Helical" evidence="6">
    <location>
        <begin position="60"/>
        <end position="82"/>
    </location>
</feature>
<keyword evidence="4 6" id="KW-0472">Membrane</keyword>
<gene>
    <name evidence="8" type="ORF">M406DRAFT_45043</name>
</gene>
<evidence type="ECO:0000256" key="5">
    <source>
        <dbReference type="ARBA" id="ARBA00038359"/>
    </source>
</evidence>
<evidence type="ECO:0000256" key="4">
    <source>
        <dbReference type="ARBA" id="ARBA00023136"/>
    </source>
</evidence>
<dbReference type="GO" id="GO:0016020">
    <property type="term" value="C:membrane"/>
    <property type="evidence" value="ECO:0007669"/>
    <property type="project" value="UniProtKB-SubCell"/>
</dbReference>
<reference evidence="8" key="1">
    <citation type="journal article" date="2020" name="Phytopathology">
        <title>Genome sequence of the chestnut blight fungus Cryphonectria parasitica EP155: A fundamental resource for an archetypical invasive plant pathogen.</title>
        <authorList>
            <person name="Crouch J.A."/>
            <person name="Dawe A."/>
            <person name="Aerts A."/>
            <person name="Barry K."/>
            <person name="Churchill A.C.L."/>
            <person name="Grimwood J."/>
            <person name="Hillman B."/>
            <person name="Milgroom M.G."/>
            <person name="Pangilinan J."/>
            <person name="Smith M."/>
            <person name="Salamov A."/>
            <person name="Schmutz J."/>
            <person name="Yadav J."/>
            <person name="Grigoriev I.V."/>
            <person name="Nuss D."/>
        </authorList>
    </citation>
    <scope>NUCLEOTIDE SEQUENCE</scope>
    <source>
        <strain evidence="8">EP155</strain>
    </source>
</reference>
<keyword evidence="3 6" id="KW-1133">Transmembrane helix</keyword>
<feature type="transmembrane region" description="Helical" evidence="6">
    <location>
        <begin position="134"/>
        <end position="157"/>
    </location>
</feature>
<dbReference type="RefSeq" id="XP_040779605.1">
    <property type="nucleotide sequence ID" value="XM_040924262.1"/>
</dbReference>
<dbReference type="PANTHER" id="PTHR33048:SF124">
    <property type="entry name" value="INTEGRAL MEMBRANE PROTEIN"/>
    <property type="match status" value="1"/>
</dbReference>
<keyword evidence="2 6" id="KW-0812">Transmembrane</keyword>
<name>A0A9P4Y918_CRYP1</name>
<keyword evidence="9" id="KW-1185">Reference proteome</keyword>
<comment type="subcellular location">
    <subcellularLocation>
        <location evidence="1">Membrane</location>
        <topology evidence="1">Multi-pass membrane protein</topology>
    </subcellularLocation>
</comment>
<feature type="transmembrane region" description="Helical" evidence="6">
    <location>
        <begin position="25"/>
        <end position="48"/>
    </location>
</feature>
<feature type="transmembrane region" description="Helical" evidence="6">
    <location>
        <begin position="210"/>
        <end position="230"/>
    </location>
</feature>
<protein>
    <recommendedName>
        <fullName evidence="7">Rhodopsin domain-containing protein</fullName>
    </recommendedName>
</protein>